<organism evidence="1 2">
    <name type="scientific">Proteus mirabilis</name>
    <dbReference type="NCBI Taxonomy" id="584"/>
    <lineage>
        <taxon>Bacteria</taxon>
        <taxon>Pseudomonadati</taxon>
        <taxon>Pseudomonadota</taxon>
        <taxon>Gammaproteobacteria</taxon>
        <taxon>Enterobacterales</taxon>
        <taxon>Morganellaceae</taxon>
        <taxon>Proteus</taxon>
    </lineage>
</organism>
<gene>
    <name evidence="1" type="ORF">NCTC10975_04105</name>
</gene>
<reference evidence="1 2" key="1">
    <citation type="submission" date="2018-06" db="EMBL/GenBank/DDBJ databases">
        <authorList>
            <consortium name="Pathogen Informatics"/>
            <person name="Doyle S."/>
        </authorList>
    </citation>
    <scope>NUCLEOTIDE SEQUENCE [LARGE SCALE GENOMIC DNA]</scope>
    <source>
        <strain evidence="1 2">NCTC10975</strain>
    </source>
</reference>
<protein>
    <submittedName>
        <fullName evidence="1">MerR-family transcriptional regulator</fullName>
    </submittedName>
</protein>
<sequence>MWLNMFNQFTQGDSDIQAKIRTIYQTDHEIAKGTWMTPEIGQYLFTAISLLVQK</sequence>
<dbReference type="EMBL" id="UAUE01000028">
    <property type="protein sequence ID" value="SPZ01457.1"/>
    <property type="molecule type" value="Genomic_DNA"/>
</dbReference>
<accession>A0A2X2C0A8</accession>
<name>A0A2X2C0A8_PROMI</name>
<evidence type="ECO:0000313" key="1">
    <source>
        <dbReference type="EMBL" id="SPZ01457.1"/>
    </source>
</evidence>
<dbReference type="AlphaFoldDB" id="A0A2X2C0A8"/>
<evidence type="ECO:0000313" key="2">
    <source>
        <dbReference type="Proteomes" id="UP000251485"/>
    </source>
</evidence>
<proteinExistence type="predicted"/>
<dbReference type="Proteomes" id="UP000251485">
    <property type="component" value="Unassembled WGS sequence"/>
</dbReference>